<accession>A0A9D1P4E9</accession>
<dbReference type="EMBL" id="DVOT01000010">
    <property type="protein sequence ID" value="HIV26418.1"/>
    <property type="molecule type" value="Genomic_DNA"/>
</dbReference>
<reference evidence="1" key="2">
    <citation type="journal article" date="2021" name="PeerJ">
        <title>Extensive microbial diversity within the chicken gut microbiome revealed by metagenomics and culture.</title>
        <authorList>
            <person name="Gilroy R."/>
            <person name="Ravi A."/>
            <person name="Getino M."/>
            <person name="Pursley I."/>
            <person name="Horton D.L."/>
            <person name="Alikhan N.F."/>
            <person name="Baker D."/>
            <person name="Gharbi K."/>
            <person name="Hall N."/>
            <person name="Watson M."/>
            <person name="Adriaenssens E.M."/>
            <person name="Foster-Nyarko E."/>
            <person name="Jarju S."/>
            <person name="Secka A."/>
            <person name="Antonio M."/>
            <person name="Oren A."/>
            <person name="Chaudhuri R.R."/>
            <person name="La Ragione R."/>
            <person name="Hildebrand F."/>
            <person name="Pallen M.J."/>
        </authorList>
    </citation>
    <scope>NUCLEOTIDE SEQUENCE</scope>
    <source>
        <strain evidence="1">CHK183-6373</strain>
    </source>
</reference>
<dbReference type="AlphaFoldDB" id="A0A9D1P4E9"/>
<gene>
    <name evidence="1" type="ORF">IAA64_00485</name>
</gene>
<protein>
    <submittedName>
        <fullName evidence="1">Uncharacterized protein</fullName>
    </submittedName>
</protein>
<comment type="caution">
    <text evidence="1">The sequence shown here is derived from an EMBL/GenBank/DDBJ whole genome shotgun (WGS) entry which is preliminary data.</text>
</comment>
<evidence type="ECO:0000313" key="1">
    <source>
        <dbReference type="EMBL" id="HIV26418.1"/>
    </source>
</evidence>
<name>A0A9D1P4E9_9FIRM</name>
<reference evidence="1" key="1">
    <citation type="submission" date="2020-10" db="EMBL/GenBank/DDBJ databases">
        <authorList>
            <person name="Gilroy R."/>
        </authorList>
    </citation>
    <scope>NUCLEOTIDE SEQUENCE</scope>
    <source>
        <strain evidence="1">CHK183-6373</strain>
    </source>
</reference>
<evidence type="ECO:0000313" key="2">
    <source>
        <dbReference type="Proteomes" id="UP000886884"/>
    </source>
</evidence>
<proteinExistence type="predicted"/>
<organism evidence="1 2">
    <name type="scientific">Candidatus Ornithocaccomicrobium faecavium</name>
    <dbReference type="NCBI Taxonomy" id="2840890"/>
    <lineage>
        <taxon>Bacteria</taxon>
        <taxon>Bacillati</taxon>
        <taxon>Bacillota</taxon>
        <taxon>Clostridia</taxon>
        <taxon>Candidatus Ornithocaccomicrobium</taxon>
    </lineage>
</organism>
<dbReference type="Proteomes" id="UP000886884">
    <property type="component" value="Unassembled WGS sequence"/>
</dbReference>
<sequence length="343" mass="38083">MEHKTKVAEDLELTEAQARYDAACKRLLSHKVFLAWILKSCLDEYKDSDIETIESYIEDTPQVGEVPVGEDATNRARPAGETVAGCSTEHATLTEGSVTYDIRFYAQAPRDGTLMEIIVNVEAQNKYNPGYPLIKRGVYYVSRMISAQNGVDFKNGEYGKLKKVCSIWICLNAPKERRNSITRYTLREEQLVGNSVEAAKNYDLISVVMICLGDAQERQADVLRMLDVLLSSECKAEEKKQILEEEFAIQMSERVEEEVAQMCNLSQGIVERGIAQGMEKGIAQGMEKGIAQGMAQGMEKGAFSATLASLRRLIANAGMSAEQAMNVLEIPAAERPRYLAAMN</sequence>